<accession>A0A3S5EME0</accession>
<organism evidence="1 2">
    <name type="scientific">Actinomyces slackii</name>
    <dbReference type="NCBI Taxonomy" id="52774"/>
    <lineage>
        <taxon>Bacteria</taxon>
        <taxon>Bacillati</taxon>
        <taxon>Actinomycetota</taxon>
        <taxon>Actinomycetes</taxon>
        <taxon>Actinomycetales</taxon>
        <taxon>Actinomycetaceae</taxon>
        <taxon>Actinomyces</taxon>
    </lineage>
</organism>
<sequence>MALKQATTRIEDDEYELFRATTRALGTTPADALRMFIYAFNEHRGFPYDVRTSKPTLEAFETEEDATRFATELALGVADAAG</sequence>
<dbReference type="AlphaFoldDB" id="A0A3S5EME0"/>
<dbReference type="KEGG" id="asla:NCTC11923_02631"/>
<keyword evidence="2" id="KW-1185">Reference proteome</keyword>
<name>A0A3S5EME0_9ACTO</name>
<dbReference type="Gene3D" id="1.10.1220.10">
    <property type="entry name" value="Met repressor-like"/>
    <property type="match status" value="1"/>
</dbReference>
<dbReference type="STRING" id="1278298.GCA_000428685_00829"/>
<dbReference type="InterPro" id="IPR007337">
    <property type="entry name" value="RelB/DinJ"/>
</dbReference>
<proteinExistence type="predicted"/>
<dbReference type="Proteomes" id="UP000276899">
    <property type="component" value="Chromosome"/>
</dbReference>
<dbReference type="GO" id="GO:0006355">
    <property type="term" value="P:regulation of DNA-templated transcription"/>
    <property type="evidence" value="ECO:0007669"/>
    <property type="project" value="InterPro"/>
</dbReference>
<dbReference type="EMBL" id="LR134363">
    <property type="protein sequence ID" value="VEG75950.1"/>
    <property type="molecule type" value="Genomic_DNA"/>
</dbReference>
<evidence type="ECO:0000313" key="1">
    <source>
        <dbReference type="EMBL" id="VEG75950.1"/>
    </source>
</evidence>
<dbReference type="InterPro" id="IPR013321">
    <property type="entry name" value="Arc_rbn_hlx_hlx"/>
</dbReference>
<protein>
    <recommendedName>
        <fullName evidence="3">Addiction module antitoxin, RelB/DinJ family</fullName>
    </recommendedName>
</protein>
<gene>
    <name evidence="1" type="ORF">NCTC11923_02631</name>
</gene>
<dbReference type="RefSeq" id="WP_026426459.1">
    <property type="nucleotide sequence ID" value="NZ_CBCRWE010000012.1"/>
</dbReference>
<reference evidence="1 2" key="1">
    <citation type="submission" date="2018-12" db="EMBL/GenBank/DDBJ databases">
        <authorList>
            <consortium name="Pathogen Informatics"/>
        </authorList>
    </citation>
    <scope>NUCLEOTIDE SEQUENCE [LARGE SCALE GENOMIC DNA]</scope>
    <source>
        <strain evidence="1 2">NCTC11923</strain>
    </source>
</reference>
<evidence type="ECO:0008006" key="3">
    <source>
        <dbReference type="Google" id="ProtNLM"/>
    </source>
</evidence>
<evidence type="ECO:0000313" key="2">
    <source>
        <dbReference type="Proteomes" id="UP000276899"/>
    </source>
</evidence>
<dbReference type="Pfam" id="PF04221">
    <property type="entry name" value="RelB"/>
    <property type="match status" value="1"/>
</dbReference>